<dbReference type="EMBL" id="JAFNEN010000773">
    <property type="protein sequence ID" value="KAG8177565.1"/>
    <property type="molecule type" value="Genomic_DNA"/>
</dbReference>
<evidence type="ECO:0000313" key="2">
    <source>
        <dbReference type="Proteomes" id="UP000827092"/>
    </source>
</evidence>
<gene>
    <name evidence="1" type="ORF">JTE90_026194</name>
</gene>
<comment type="caution">
    <text evidence="1">The sequence shown here is derived from an EMBL/GenBank/DDBJ whole genome shotgun (WGS) entry which is preliminary data.</text>
</comment>
<reference evidence="1 2" key="1">
    <citation type="journal article" date="2022" name="Nat. Ecol. Evol.">
        <title>A masculinizing supergene underlies an exaggerated male reproductive morph in a spider.</title>
        <authorList>
            <person name="Hendrickx F."/>
            <person name="De Corte Z."/>
            <person name="Sonet G."/>
            <person name="Van Belleghem S.M."/>
            <person name="Kostlbacher S."/>
            <person name="Vangestel C."/>
        </authorList>
    </citation>
    <scope>NUCLEOTIDE SEQUENCE [LARGE SCALE GENOMIC DNA]</scope>
    <source>
        <strain evidence="1">W744_W776</strain>
    </source>
</reference>
<accession>A0AAV6TZW4</accession>
<dbReference type="AlphaFoldDB" id="A0AAV6TZW4"/>
<protein>
    <recommendedName>
        <fullName evidence="3">Speckle-type POZ protein</fullName>
    </recommendedName>
</protein>
<dbReference type="Gene3D" id="1.25.40.420">
    <property type="match status" value="1"/>
</dbReference>
<dbReference type="PANTHER" id="PTHR24413">
    <property type="entry name" value="SPECKLE-TYPE POZ PROTEIN"/>
    <property type="match status" value="1"/>
</dbReference>
<organism evidence="1 2">
    <name type="scientific">Oedothorax gibbosus</name>
    <dbReference type="NCBI Taxonomy" id="931172"/>
    <lineage>
        <taxon>Eukaryota</taxon>
        <taxon>Metazoa</taxon>
        <taxon>Ecdysozoa</taxon>
        <taxon>Arthropoda</taxon>
        <taxon>Chelicerata</taxon>
        <taxon>Arachnida</taxon>
        <taxon>Araneae</taxon>
        <taxon>Araneomorphae</taxon>
        <taxon>Entelegynae</taxon>
        <taxon>Araneoidea</taxon>
        <taxon>Linyphiidae</taxon>
        <taxon>Erigoninae</taxon>
        <taxon>Oedothorax</taxon>
    </lineage>
</organism>
<evidence type="ECO:0008006" key="3">
    <source>
        <dbReference type="Google" id="ProtNLM"/>
    </source>
</evidence>
<name>A0AAV6TZW4_9ARAC</name>
<dbReference type="Proteomes" id="UP000827092">
    <property type="component" value="Unassembled WGS sequence"/>
</dbReference>
<proteinExistence type="predicted"/>
<keyword evidence="2" id="KW-1185">Reference proteome</keyword>
<sequence>MAHSNGRLHTSNPKSDYTFSWTIENFHMTTSLKVQGAEFLPIPDDKYESLVSLYPVAKKYQVKSLQKSLFVLLSTNLSVDYVCEALVLADLHGDKELKEIAKIFARENFVDLAGTVKWVELVTTYPKISREVLDFMKPTSK</sequence>
<evidence type="ECO:0000313" key="1">
    <source>
        <dbReference type="EMBL" id="KAG8177565.1"/>
    </source>
</evidence>